<dbReference type="STRING" id="98765.A0A2R6NN87"/>
<name>A0A2R6NN87_9APHY</name>
<evidence type="ECO:0000313" key="1">
    <source>
        <dbReference type="EMBL" id="PSR73856.1"/>
    </source>
</evidence>
<reference evidence="1 2" key="1">
    <citation type="submission" date="2018-02" db="EMBL/GenBank/DDBJ databases">
        <title>Genome sequence of the basidiomycete white-rot fungus Phlebia centrifuga.</title>
        <authorList>
            <person name="Granchi Z."/>
            <person name="Peng M."/>
            <person name="de Vries R.P."/>
            <person name="Hilden K."/>
            <person name="Makela M.R."/>
            <person name="Grigoriev I."/>
            <person name="Riley R."/>
        </authorList>
    </citation>
    <scope>NUCLEOTIDE SEQUENCE [LARGE SCALE GENOMIC DNA]</scope>
    <source>
        <strain evidence="1 2">FBCC195</strain>
    </source>
</reference>
<dbReference type="Proteomes" id="UP000186601">
    <property type="component" value="Unassembled WGS sequence"/>
</dbReference>
<dbReference type="EMBL" id="MLYV02001054">
    <property type="protein sequence ID" value="PSR73856.1"/>
    <property type="molecule type" value="Genomic_DNA"/>
</dbReference>
<dbReference type="OrthoDB" id="10293641at2759"/>
<dbReference type="AlphaFoldDB" id="A0A2R6NN87"/>
<organism evidence="1 2">
    <name type="scientific">Hermanssonia centrifuga</name>
    <dbReference type="NCBI Taxonomy" id="98765"/>
    <lineage>
        <taxon>Eukaryota</taxon>
        <taxon>Fungi</taxon>
        <taxon>Dikarya</taxon>
        <taxon>Basidiomycota</taxon>
        <taxon>Agaricomycotina</taxon>
        <taxon>Agaricomycetes</taxon>
        <taxon>Polyporales</taxon>
        <taxon>Meruliaceae</taxon>
        <taxon>Hermanssonia</taxon>
    </lineage>
</organism>
<proteinExistence type="predicted"/>
<gene>
    <name evidence="1" type="ORF">PHLCEN_2v10317</name>
</gene>
<accession>A0A2R6NN87</accession>
<comment type="caution">
    <text evidence="1">The sequence shown here is derived from an EMBL/GenBank/DDBJ whole genome shotgun (WGS) entry which is preliminary data.</text>
</comment>
<keyword evidence="2" id="KW-1185">Reference proteome</keyword>
<protein>
    <submittedName>
        <fullName evidence="1">Uncharacterized protein</fullName>
    </submittedName>
</protein>
<evidence type="ECO:0000313" key="2">
    <source>
        <dbReference type="Proteomes" id="UP000186601"/>
    </source>
</evidence>
<sequence length="104" mass="11420">MDNWIERLTAQMASHYDNTIISLAQQVTALLMMVQTQQALVLSYKHQVDALPTSAGGGHSRQPKIGPVAYLQCLLPRKICYGSIMPSTPLLGRMVSEHVIAPCD</sequence>